<evidence type="ECO:0000313" key="3">
    <source>
        <dbReference type="Proteomes" id="UP001307889"/>
    </source>
</evidence>
<sequence length="236" mass="26001">MRTNRRSGGGPGKVQGISGAGPLDLNGYALHQALRSAPYDMYLTDMRVRAPPKWARVEKCRFDPLTGTLQARLAFRDLSVTGKVKLYSEKLVFLVPPVERCNMTLRMRQSGVGFTVHPAGDRALTSSGANVHTAATFVEPQFVSVHSYGCESSPPDEALRRSDGPTAKPSNIVGLPGSRGSNDGLEPRQEVSQEMEEVFIRGVRSLITRYMEHQMEPALRDTLMMNLGYSISYGKR</sequence>
<dbReference type="EMBL" id="AP028923">
    <property type="protein sequence ID" value="BET03093.1"/>
    <property type="molecule type" value="Genomic_DNA"/>
</dbReference>
<feature type="region of interest" description="Disordered" evidence="1">
    <location>
        <begin position="153"/>
        <end position="191"/>
    </location>
</feature>
<dbReference type="Proteomes" id="UP001307889">
    <property type="component" value="Chromosome 15"/>
</dbReference>
<organism evidence="2 3">
    <name type="scientific">Nesidiocoris tenuis</name>
    <dbReference type="NCBI Taxonomy" id="355587"/>
    <lineage>
        <taxon>Eukaryota</taxon>
        <taxon>Metazoa</taxon>
        <taxon>Ecdysozoa</taxon>
        <taxon>Arthropoda</taxon>
        <taxon>Hexapoda</taxon>
        <taxon>Insecta</taxon>
        <taxon>Pterygota</taxon>
        <taxon>Neoptera</taxon>
        <taxon>Paraneoptera</taxon>
        <taxon>Hemiptera</taxon>
        <taxon>Heteroptera</taxon>
        <taxon>Panheteroptera</taxon>
        <taxon>Cimicomorpha</taxon>
        <taxon>Miridae</taxon>
        <taxon>Dicyphina</taxon>
        <taxon>Nesidiocoris</taxon>
    </lineage>
</organism>
<accession>A0ABN7BFG1</accession>
<protein>
    <submittedName>
        <fullName evidence="2">Uncharacterized protein</fullName>
    </submittedName>
</protein>
<gene>
    <name evidence="2" type="ORF">NTJ_15911</name>
</gene>
<evidence type="ECO:0000256" key="1">
    <source>
        <dbReference type="SAM" id="MobiDB-lite"/>
    </source>
</evidence>
<proteinExistence type="predicted"/>
<keyword evidence="3" id="KW-1185">Reference proteome</keyword>
<evidence type="ECO:0000313" key="2">
    <source>
        <dbReference type="EMBL" id="BET03093.1"/>
    </source>
</evidence>
<reference evidence="2 3" key="1">
    <citation type="submission" date="2023-09" db="EMBL/GenBank/DDBJ databases">
        <title>Nesidiocoris tenuis whole genome shotgun sequence.</title>
        <authorList>
            <person name="Shibata T."/>
            <person name="Shimoda M."/>
            <person name="Kobayashi T."/>
            <person name="Uehara T."/>
        </authorList>
    </citation>
    <scope>NUCLEOTIDE SEQUENCE [LARGE SCALE GENOMIC DNA]</scope>
    <source>
        <strain evidence="2 3">Japan</strain>
    </source>
</reference>
<name>A0ABN7BFG1_9HEMI</name>